<dbReference type="SUPFAM" id="SSF51905">
    <property type="entry name" value="FAD/NAD(P)-binding domain"/>
    <property type="match status" value="1"/>
</dbReference>
<protein>
    <recommendedName>
        <fullName evidence="14">NADH oxidase</fullName>
    </recommendedName>
</protein>
<dbReference type="GO" id="GO:0046872">
    <property type="term" value="F:metal ion binding"/>
    <property type="evidence" value="ECO:0007669"/>
    <property type="project" value="UniProtKB-KW"/>
</dbReference>
<dbReference type="AlphaFoldDB" id="Q24QW0"/>
<evidence type="ECO:0000256" key="3">
    <source>
        <dbReference type="ARBA" id="ARBA00011048"/>
    </source>
</evidence>
<evidence type="ECO:0000259" key="10">
    <source>
        <dbReference type="Pfam" id="PF00724"/>
    </source>
</evidence>
<dbReference type="InterPro" id="IPR051793">
    <property type="entry name" value="NADH:flavin_oxidoreductase"/>
</dbReference>
<keyword evidence="9" id="KW-0411">Iron-sulfur</keyword>
<evidence type="ECO:0000256" key="8">
    <source>
        <dbReference type="ARBA" id="ARBA00023004"/>
    </source>
</evidence>
<dbReference type="KEGG" id="dsy:DSY3793"/>
<evidence type="ECO:0008006" key="14">
    <source>
        <dbReference type="Google" id="ProtNLM"/>
    </source>
</evidence>
<evidence type="ECO:0000256" key="2">
    <source>
        <dbReference type="ARBA" id="ARBA00001966"/>
    </source>
</evidence>
<dbReference type="Pfam" id="PF07992">
    <property type="entry name" value="Pyr_redox_2"/>
    <property type="match status" value="1"/>
</dbReference>
<dbReference type="InterPro" id="IPR013785">
    <property type="entry name" value="Aldolase_TIM"/>
</dbReference>
<keyword evidence="5" id="KW-0288">FMN</keyword>
<dbReference type="EMBL" id="AP008230">
    <property type="protein sequence ID" value="BAE85582.1"/>
    <property type="molecule type" value="Genomic_DNA"/>
</dbReference>
<evidence type="ECO:0000313" key="13">
    <source>
        <dbReference type="Proteomes" id="UP000001946"/>
    </source>
</evidence>
<comment type="cofactor">
    <cofactor evidence="1">
        <name>FMN</name>
        <dbReference type="ChEBI" id="CHEBI:58210"/>
    </cofactor>
</comment>
<dbReference type="CDD" id="cd02803">
    <property type="entry name" value="OYE_like_FMN_family"/>
    <property type="match status" value="1"/>
</dbReference>
<evidence type="ECO:0000256" key="6">
    <source>
        <dbReference type="ARBA" id="ARBA00022723"/>
    </source>
</evidence>
<dbReference type="Gene3D" id="3.50.50.60">
    <property type="entry name" value="FAD/NAD(P)-binding domain"/>
    <property type="match status" value="2"/>
</dbReference>
<dbReference type="GO" id="GO:0051536">
    <property type="term" value="F:iron-sulfur cluster binding"/>
    <property type="evidence" value="ECO:0007669"/>
    <property type="project" value="UniProtKB-KW"/>
</dbReference>
<dbReference type="HOGENOM" id="CLU_012153_1_2_9"/>
<dbReference type="PANTHER" id="PTHR42917:SF2">
    <property type="entry name" value="2,4-DIENOYL-COA REDUCTASE [(2E)-ENOYL-COA-PRODUCING]"/>
    <property type="match status" value="1"/>
</dbReference>
<gene>
    <name evidence="12" type="ordered locus">DSY3793</name>
</gene>
<dbReference type="GO" id="GO:0010181">
    <property type="term" value="F:FMN binding"/>
    <property type="evidence" value="ECO:0007669"/>
    <property type="project" value="InterPro"/>
</dbReference>
<dbReference type="Pfam" id="PF00724">
    <property type="entry name" value="Oxidored_FMN"/>
    <property type="match status" value="1"/>
</dbReference>
<feature type="domain" description="FAD/NAD(P)-binding" evidence="11">
    <location>
        <begin position="406"/>
        <end position="669"/>
    </location>
</feature>
<name>Q24QW0_DESHY</name>
<dbReference type="InterPro" id="IPR001155">
    <property type="entry name" value="OxRdtase_FMN_N"/>
</dbReference>
<dbReference type="STRING" id="138119.DSY3793"/>
<dbReference type="Proteomes" id="UP000001946">
    <property type="component" value="Chromosome"/>
</dbReference>
<organism evidence="12 13">
    <name type="scientific">Desulfitobacterium hafniense (strain Y51)</name>
    <dbReference type="NCBI Taxonomy" id="138119"/>
    <lineage>
        <taxon>Bacteria</taxon>
        <taxon>Bacillati</taxon>
        <taxon>Bacillota</taxon>
        <taxon>Clostridia</taxon>
        <taxon>Eubacteriales</taxon>
        <taxon>Desulfitobacteriaceae</taxon>
        <taxon>Desulfitobacterium</taxon>
    </lineage>
</organism>
<comment type="cofactor">
    <cofactor evidence="2">
        <name>[4Fe-4S] cluster</name>
        <dbReference type="ChEBI" id="CHEBI:49883"/>
    </cofactor>
</comment>
<comment type="similarity">
    <text evidence="3">In the N-terminal section; belongs to the NADH:flavin oxidoreductase/NADH oxidase family.</text>
</comment>
<keyword evidence="8" id="KW-0408">Iron</keyword>
<dbReference type="InterPro" id="IPR036188">
    <property type="entry name" value="FAD/NAD-bd_sf"/>
</dbReference>
<evidence type="ECO:0000256" key="4">
    <source>
        <dbReference type="ARBA" id="ARBA00022630"/>
    </source>
</evidence>
<dbReference type="PRINTS" id="PR00411">
    <property type="entry name" value="PNDRDTASEI"/>
</dbReference>
<proteinExistence type="inferred from homology"/>
<dbReference type="eggNOG" id="COG0446">
    <property type="taxonomic scope" value="Bacteria"/>
</dbReference>
<dbReference type="Gene3D" id="3.40.50.720">
    <property type="entry name" value="NAD(P)-binding Rossmann-like Domain"/>
    <property type="match status" value="2"/>
</dbReference>
<dbReference type="GO" id="GO:0016491">
    <property type="term" value="F:oxidoreductase activity"/>
    <property type="evidence" value="ECO:0007669"/>
    <property type="project" value="UniProtKB-KW"/>
</dbReference>
<keyword evidence="6" id="KW-0479">Metal-binding</keyword>
<dbReference type="InterPro" id="IPR023753">
    <property type="entry name" value="FAD/NAD-binding_dom"/>
</dbReference>
<dbReference type="PANTHER" id="PTHR42917">
    <property type="entry name" value="2,4-DIENOYL-COA REDUCTASE"/>
    <property type="match status" value="1"/>
</dbReference>
<keyword evidence="13" id="KW-1185">Reference proteome</keyword>
<reference evidence="12 13" key="1">
    <citation type="journal article" date="2006" name="J. Bacteriol.">
        <title>Complete genome sequence of the dehalorespiring bacterium Desulfitobacterium hafniense Y51 and comparison with Dehalococcoides ethenogenes 195.</title>
        <authorList>
            <person name="Nonaka H."/>
            <person name="Keresztes G."/>
            <person name="Shinoda Y."/>
            <person name="Ikenaga Y."/>
            <person name="Abe M."/>
            <person name="Naito K."/>
            <person name="Inatomi K."/>
            <person name="Furukawa K."/>
            <person name="Inui M."/>
            <person name="Yukawa H."/>
        </authorList>
    </citation>
    <scope>NUCLEOTIDE SEQUENCE [LARGE SCALE GENOMIC DNA]</scope>
    <source>
        <strain evidence="12 13">Y51</strain>
    </source>
</reference>
<evidence type="ECO:0000256" key="5">
    <source>
        <dbReference type="ARBA" id="ARBA00022643"/>
    </source>
</evidence>
<dbReference type="eggNOG" id="COG1902">
    <property type="taxonomic scope" value="Bacteria"/>
</dbReference>
<evidence type="ECO:0000259" key="11">
    <source>
        <dbReference type="Pfam" id="PF07992"/>
    </source>
</evidence>
<dbReference type="SUPFAM" id="SSF51395">
    <property type="entry name" value="FMN-linked oxidoreductases"/>
    <property type="match status" value="1"/>
</dbReference>
<evidence type="ECO:0000313" key="12">
    <source>
        <dbReference type="EMBL" id="BAE85582.1"/>
    </source>
</evidence>
<accession>Q24QW0</accession>
<evidence type="ECO:0000256" key="1">
    <source>
        <dbReference type="ARBA" id="ARBA00001917"/>
    </source>
</evidence>
<keyword evidence="4" id="KW-0285">Flavoprotein</keyword>
<dbReference type="Gene3D" id="3.20.20.70">
    <property type="entry name" value="Aldolase class I"/>
    <property type="match status" value="1"/>
</dbReference>
<evidence type="ECO:0000256" key="9">
    <source>
        <dbReference type="ARBA" id="ARBA00023014"/>
    </source>
</evidence>
<sequence>MEYGTNTCPPRHLICTNILKELIAMSRTMKLFEPIKIGNVELKNRLIQLPMTPELAENHHITERLIDFYAQRAKGGIALLTVGTVMVSDFYGTEPQYPSCADAVGIWSDEFIPEWKKFTSVIRESGAKSCCQLDLCYEWRRDGSHPLEAVGPSEGPGGPFVKQVRELTVEEIQIMVGHFGDGAGRAREAGFDMIQLHAGIGYMISRFISSYSNKRTDEYGGSLEKRMRFIQEIIADCQKKAGEDFPIMARISAEDFMPGGCTIEDTKKYVPILERAGIAALDIQVGFHEAPRPLVNEFVPDGAFVGLAHEVKKVVKIPVIAGYRINTVELAEQIVAQGKADMVGMARALVADPKFANKAREGRPETIRPCIVCSRCLDGTFICAGLRCTVNPELTWTGGEPAPGNKKVVIIGAGPAGMEAARIAAKRGHQVILFDKGSRLGGLLNMACILNEKLERLIRWYQQELAKLPIDIRLKTEVTPAVLEQMKPDEIIVAPGGEPIIPNVPGVNGKNVLGGFDMKKLIEGIPPKGGPLWRIAAVGAKQFAGNPSLMRKAMNCHWPVKRRLAVIGGGFAGCEVAMSMMKGREVTIIEESKRLGNDIGIINRATEMNILKTAGVRMETLTKVKEFTPAGVRVIKQDGSEDFIAADTVMLSLGVQENRKLYNQLAAKFNNVHLIGDAAGGNEIRRTREAIRDGYAIGMTI</sequence>
<evidence type="ECO:0000256" key="7">
    <source>
        <dbReference type="ARBA" id="ARBA00023002"/>
    </source>
</evidence>
<feature type="domain" description="NADH:flavin oxidoreductase/NADH oxidase N-terminal" evidence="10">
    <location>
        <begin position="30"/>
        <end position="365"/>
    </location>
</feature>
<dbReference type="PRINTS" id="PR00368">
    <property type="entry name" value="FADPNR"/>
</dbReference>
<keyword evidence="7" id="KW-0560">Oxidoreductase</keyword>